<protein>
    <submittedName>
        <fullName evidence="2">Uncharacterized protein</fullName>
    </submittedName>
</protein>
<dbReference type="EMBL" id="CAUYUJ010004891">
    <property type="protein sequence ID" value="CAK0811417.1"/>
    <property type="molecule type" value="Genomic_DNA"/>
</dbReference>
<organism evidence="2 3">
    <name type="scientific">Prorocentrum cordatum</name>
    <dbReference type="NCBI Taxonomy" id="2364126"/>
    <lineage>
        <taxon>Eukaryota</taxon>
        <taxon>Sar</taxon>
        <taxon>Alveolata</taxon>
        <taxon>Dinophyceae</taxon>
        <taxon>Prorocentrales</taxon>
        <taxon>Prorocentraceae</taxon>
        <taxon>Prorocentrum</taxon>
    </lineage>
</organism>
<accession>A0ABN9QYE5</accession>
<comment type="caution">
    <text evidence="2">The sequence shown here is derived from an EMBL/GenBank/DDBJ whole genome shotgun (WGS) entry which is preliminary data.</text>
</comment>
<dbReference type="Proteomes" id="UP001189429">
    <property type="component" value="Unassembled WGS sequence"/>
</dbReference>
<feature type="region of interest" description="Disordered" evidence="1">
    <location>
        <begin position="1"/>
        <end position="70"/>
    </location>
</feature>
<feature type="compositionally biased region" description="Low complexity" evidence="1">
    <location>
        <begin position="60"/>
        <end position="70"/>
    </location>
</feature>
<proteinExistence type="predicted"/>
<evidence type="ECO:0000313" key="2">
    <source>
        <dbReference type="EMBL" id="CAK0811417.1"/>
    </source>
</evidence>
<feature type="compositionally biased region" description="Basic and acidic residues" evidence="1">
    <location>
        <begin position="36"/>
        <end position="51"/>
    </location>
</feature>
<sequence>MAERAARLHEEAAQAVAGSAHLPERQEALESSLRPEGMRATEENAEKEKAAARPGGGRAAGAAGAARGPRWAPGMPALLLPPMFASHMRPQQGAATRLWGLCAPGLGPVGVQYEGEEVAAAEVDAVSGRWEARLPPREATLQPAVIRVYAGNAT</sequence>
<keyword evidence="3" id="KW-1185">Reference proteome</keyword>
<reference evidence="2" key="1">
    <citation type="submission" date="2023-10" db="EMBL/GenBank/DDBJ databases">
        <authorList>
            <person name="Chen Y."/>
            <person name="Shah S."/>
            <person name="Dougan E. K."/>
            <person name="Thang M."/>
            <person name="Chan C."/>
        </authorList>
    </citation>
    <scope>NUCLEOTIDE SEQUENCE [LARGE SCALE GENOMIC DNA]</scope>
</reference>
<feature type="compositionally biased region" description="Basic and acidic residues" evidence="1">
    <location>
        <begin position="1"/>
        <end position="12"/>
    </location>
</feature>
<gene>
    <name evidence="2" type="ORF">PCOR1329_LOCUS16042</name>
</gene>
<name>A0ABN9QYE5_9DINO</name>
<evidence type="ECO:0000256" key="1">
    <source>
        <dbReference type="SAM" id="MobiDB-lite"/>
    </source>
</evidence>
<evidence type="ECO:0000313" key="3">
    <source>
        <dbReference type="Proteomes" id="UP001189429"/>
    </source>
</evidence>